<dbReference type="SUPFAM" id="SSF56266">
    <property type="entry name" value="DmpA/ArgJ-like"/>
    <property type="match status" value="1"/>
</dbReference>
<evidence type="ECO:0000313" key="2">
    <source>
        <dbReference type="EMBL" id="USG99407.1"/>
    </source>
</evidence>
<dbReference type="PANTHER" id="PTHR36512">
    <property type="entry name" value="D-AMINOPEPTIDASE"/>
    <property type="match status" value="1"/>
</dbReference>
<dbReference type="AlphaFoldDB" id="A0A9E7MA15"/>
<dbReference type="EMBL" id="CP080572">
    <property type="protein sequence ID" value="USG99407.1"/>
    <property type="molecule type" value="Genomic_DNA"/>
</dbReference>
<comment type="similarity">
    <text evidence="1">Belongs to the peptidase S58 family.</text>
</comment>
<dbReference type="RefSeq" id="WP_251948224.1">
    <property type="nucleotide sequence ID" value="NZ_CP080572.1"/>
</dbReference>
<sequence>MKAIELGIRIGTLEHGKMNSITDVKGVKVGHVTLIWGEGKLIPGKGPVRTGVTAILPHDGNIYKEKVLAGVFVMNGYAKPVGLIQVMELGTIETPILLTNTLSVGVVTDALIEYMLKENEDIGVTTGSVNPIVMECNDSYLNDIRGRHVKKEHAFDAIESANKYFKEGSVGAGTGMSAFEFKGGIGSSSRIVEIAGEEYNVGALVLSNFGKREDLTIAGVPVGMELKDWPGRGGNEKGSIIMVIATDAPLNSRQLGRVAKRAIVGLARTGGYAYNGSGDITLAFSTAQKIPHHMEKPLKLDVLSDSSLSMLFKATAEAVEEAIINSLLQAETMIGRDGHIRHALPKDKVLEIMEKYGRLERS</sequence>
<dbReference type="KEGG" id="thei:K1720_07705"/>
<proteinExistence type="inferred from homology"/>
<dbReference type="InterPro" id="IPR005321">
    <property type="entry name" value="Peptidase_S58_DmpA"/>
</dbReference>
<dbReference type="GeneID" id="72778222"/>
<evidence type="ECO:0000313" key="3">
    <source>
        <dbReference type="Proteomes" id="UP001056425"/>
    </source>
</evidence>
<evidence type="ECO:0000256" key="1">
    <source>
        <dbReference type="ARBA" id="ARBA00007068"/>
    </source>
</evidence>
<keyword evidence="3" id="KW-1185">Reference proteome</keyword>
<dbReference type="Pfam" id="PF03576">
    <property type="entry name" value="Peptidase_S58"/>
    <property type="match status" value="1"/>
</dbReference>
<organism evidence="2 3">
    <name type="scientific">Thermococcus argininiproducens</name>
    <dbReference type="NCBI Taxonomy" id="2866384"/>
    <lineage>
        <taxon>Archaea</taxon>
        <taxon>Methanobacteriati</taxon>
        <taxon>Methanobacteriota</taxon>
        <taxon>Thermococci</taxon>
        <taxon>Thermococcales</taxon>
        <taxon>Thermococcaceae</taxon>
        <taxon>Thermococcus</taxon>
    </lineage>
</organism>
<reference evidence="2 3" key="1">
    <citation type="submission" date="2021-08" db="EMBL/GenBank/DDBJ databases">
        <title>Thermococcus onnuriiensis IOH2.</title>
        <authorList>
            <person name="Park Y.-J."/>
        </authorList>
    </citation>
    <scope>NUCLEOTIDE SEQUENCE [LARGE SCALE GENOMIC DNA]</scope>
    <source>
        <strain evidence="2 3">IOH2</strain>
    </source>
</reference>
<dbReference type="CDD" id="cd02253">
    <property type="entry name" value="DmpA"/>
    <property type="match status" value="1"/>
</dbReference>
<dbReference type="Gene3D" id="3.60.70.12">
    <property type="entry name" value="L-amino peptidase D-ALA esterase/amidase"/>
    <property type="match status" value="1"/>
</dbReference>
<dbReference type="GO" id="GO:0004177">
    <property type="term" value="F:aminopeptidase activity"/>
    <property type="evidence" value="ECO:0007669"/>
    <property type="project" value="TreeGrafter"/>
</dbReference>
<accession>A0A9E7MA15</accession>
<protein>
    <submittedName>
        <fullName evidence="2">P1 family peptidase</fullName>
    </submittedName>
</protein>
<dbReference type="InterPro" id="IPR016117">
    <property type="entry name" value="ArgJ-like_dom_sf"/>
</dbReference>
<dbReference type="Proteomes" id="UP001056425">
    <property type="component" value="Chromosome"/>
</dbReference>
<gene>
    <name evidence="2" type="ORF">K1720_07705</name>
</gene>
<dbReference type="PANTHER" id="PTHR36512:SF3">
    <property type="entry name" value="BLR5678 PROTEIN"/>
    <property type="match status" value="1"/>
</dbReference>
<name>A0A9E7MA15_9EURY</name>